<dbReference type="Pfam" id="PF13487">
    <property type="entry name" value="HD_5"/>
    <property type="match status" value="1"/>
</dbReference>
<dbReference type="SUPFAM" id="SSF55073">
    <property type="entry name" value="Nucleotide cyclase"/>
    <property type="match status" value="1"/>
</dbReference>
<sequence length="662" mass="73856">MTSRSRTEQNESEKEAIFERIFGERERVERNPQRLMAAGALAILLATCGVIAAVRSALHPDVSHLILVGAISVAVGSGYWANRKRSREMVQSAMALHRLHLATLEALAAAVDAKDQMTHNHVRRVQIYATGVGEVLGLSRREIEALRAGALLHDIGKLAVPDHILNKPESLTIAEFEKMKAHAIIGAKLLESIKFPYPVVPIVRHHHERWDGSGYPDGLRGEEIPLTARILAVAECFDALRENRPYRRGKSRKEACEFLRQHAGSHFDPRVVEVFLHHLPRFESQIAALGLEVSDQQGAKLGDYETPSHLDEIRRAHREVYALYEIARSFGSSLRVEDTAAIIARKVEQVIPFDTCVVYLYSDEDGYARAVHAVGRNAEKVVGRCVAPGEGVIGFVLSNGLKVIELDPMLDFAGIELEAGEEYRSAIALPLAKGERLFGVLAVYSFESKRYTEDHQRLLDTVARLASDALANAIHHAEAESNALTDALTGLPNRRALQLRFEEEAARTRRTGRPFQLIMLDLDDFKRVNDTFGHKIGDQLLREVARRLQTQLRDYDFLARYAGDEFVALVHDLTASQVEELRARIERTIESFSLHVRDNQRARVGISIGAASYGADGETLDQLIVAADRQMYEVKFARKREAERDQTDGKVVINSLSSASVN</sequence>
<evidence type="ECO:0000259" key="4">
    <source>
        <dbReference type="PROSITE" id="PS51832"/>
    </source>
</evidence>
<dbReference type="Pfam" id="PF00990">
    <property type="entry name" value="GGDEF"/>
    <property type="match status" value="1"/>
</dbReference>
<dbReference type="EMBL" id="CBXV010000002">
    <property type="protein sequence ID" value="CDM64506.1"/>
    <property type="molecule type" value="Genomic_DNA"/>
</dbReference>
<name>A0A0B6WTZ9_9BACT</name>
<dbReference type="SMART" id="SM00471">
    <property type="entry name" value="HDc"/>
    <property type="match status" value="1"/>
</dbReference>
<dbReference type="CDD" id="cd01949">
    <property type="entry name" value="GGDEF"/>
    <property type="match status" value="1"/>
</dbReference>
<organism evidence="5 6">
    <name type="scientific">Pyrinomonas methylaliphatogenes</name>
    <dbReference type="NCBI Taxonomy" id="454194"/>
    <lineage>
        <taxon>Bacteria</taxon>
        <taxon>Pseudomonadati</taxon>
        <taxon>Acidobacteriota</taxon>
        <taxon>Blastocatellia</taxon>
        <taxon>Blastocatellales</taxon>
        <taxon>Pyrinomonadaceae</taxon>
        <taxon>Pyrinomonas</taxon>
    </lineage>
</organism>
<feature type="domain" description="GGDEF" evidence="2">
    <location>
        <begin position="513"/>
        <end position="647"/>
    </location>
</feature>
<dbReference type="InterPro" id="IPR029016">
    <property type="entry name" value="GAF-like_dom_sf"/>
</dbReference>
<reference evidence="5 6" key="1">
    <citation type="submission" date="2013-12" db="EMBL/GenBank/DDBJ databases">
        <authorList>
            <person name="Stott M."/>
        </authorList>
    </citation>
    <scope>NUCLEOTIDE SEQUENCE [LARGE SCALE GENOMIC DNA]</scope>
    <source>
        <strain evidence="5 6">K22</strain>
    </source>
</reference>
<dbReference type="Gene3D" id="3.30.450.40">
    <property type="match status" value="1"/>
</dbReference>
<dbReference type="OrthoDB" id="9804747at2"/>
<dbReference type="Gene3D" id="3.30.70.270">
    <property type="match status" value="1"/>
</dbReference>
<proteinExistence type="predicted"/>
<feature type="transmembrane region" description="Helical" evidence="1">
    <location>
        <begin position="35"/>
        <end position="58"/>
    </location>
</feature>
<dbReference type="RefSeq" id="WP_060635254.1">
    <property type="nucleotide sequence ID" value="NZ_CBXV010000002.1"/>
</dbReference>
<gene>
    <name evidence="5" type="ORF">PYK22_00500</name>
</gene>
<keyword evidence="6" id="KW-1185">Reference proteome</keyword>
<dbReference type="AlphaFoldDB" id="A0A0B6WTZ9"/>
<dbReference type="InterPro" id="IPR006674">
    <property type="entry name" value="HD_domain"/>
</dbReference>
<keyword evidence="1" id="KW-1133">Transmembrane helix</keyword>
<dbReference type="InterPro" id="IPR006675">
    <property type="entry name" value="HDIG_dom"/>
</dbReference>
<dbReference type="PANTHER" id="PTHR43155">
    <property type="entry name" value="CYCLIC DI-GMP PHOSPHODIESTERASE PA4108-RELATED"/>
    <property type="match status" value="1"/>
</dbReference>
<dbReference type="CDD" id="cd00077">
    <property type="entry name" value="HDc"/>
    <property type="match status" value="1"/>
</dbReference>
<evidence type="ECO:0000313" key="5">
    <source>
        <dbReference type="EMBL" id="CDM64506.1"/>
    </source>
</evidence>
<dbReference type="PROSITE" id="PS50887">
    <property type="entry name" value="GGDEF"/>
    <property type="match status" value="1"/>
</dbReference>
<dbReference type="GO" id="GO:0003824">
    <property type="term" value="F:catalytic activity"/>
    <property type="evidence" value="ECO:0007669"/>
    <property type="project" value="UniProtKB-ARBA"/>
</dbReference>
<dbReference type="PANTHER" id="PTHR43155:SF2">
    <property type="entry name" value="CYCLIC DI-GMP PHOSPHODIESTERASE PA4108"/>
    <property type="match status" value="1"/>
</dbReference>
<dbReference type="InterPro" id="IPR029787">
    <property type="entry name" value="Nucleotide_cyclase"/>
</dbReference>
<accession>A0A0B6WTZ9</accession>
<feature type="domain" description="HD-GYP" evidence="4">
    <location>
        <begin position="96"/>
        <end position="291"/>
    </location>
</feature>
<dbReference type="Gene3D" id="1.10.3210.10">
    <property type="entry name" value="Hypothetical protein af1432"/>
    <property type="match status" value="1"/>
</dbReference>
<reference evidence="5 6" key="2">
    <citation type="submission" date="2015-01" db="EMBL/GenBank/DDBJ databases">
        <title>Complete genome sequence of Pyrinomonas methylaliphatogenes type strain K22T.</title>
        <authorList>
            <person name="Lee K.C.Y."/>
            <person name="Power J.F."/>
            <person name="Dunfield P.F."/>
            <person name="Morgan X.C."/>
            <person name="Huttenhower C."/>
            <person name="Stott M.B."/>
        </authorList>
    </citation>
    <scope>NUCLEOTIDE SEQUENCE [LARGE SCALE GENOMIC DNA]</scope>
    <source>
        <strain evidence="5 6">K22</strain>
    </source>
</reference>
<evidence type="ECO:0000259" key="2">
    <source>
        <dbReference type="PROSITE" id="PS50887"/>
    </source>
</evidence>
<dbReference type="InterPro" id="IPR003607">
    <property type="entry name" value="HD/PDEase_dom"/>
</dbReference>
<dbReference type="Pfam" id="PF13185">
    <property type="entry name" value="GAF_2"/>
    <property type="match status" value="1"/>
</dbReference>
<dbReference type="NCBIfam" id="TIGR00254">
    <property type="entry name" value="GGDEF"/>
    <property type="match status" value="1"/>
</dbReference>
<evidence type="ECO:0000313" key="6">
    <source>
        <dbReference type="Proteomes" id="UP000031518"/>
    </source>
</evidence>
<keyword evidence="1" id="KW-0812">Transmembrane</keyword>
<keyword evidence="1" id="KW-0472">Membrane</keyword>
<dbReference type="Proteomes" id="UP000031518">
    <property type="component" value="Unassembled WGS sequence"/>
</dbReference>
<protein>
    <submittedName>
        <fullName evidence="5">Diguanylate cyclase (GGDEF) domain/uncharacterized domain HDIG-containing protein</fullName>
    </submittedName>
</protein>
<dbReference type="SUPFAM" id="SSF109604">
    <property type="entry name" value="HD-domain/PDEase-like"/>
    <property type="match status" value="1"/>
</dbReference>
<dbReference type="InterPro" id="IPR043128">
    <property type="entry name" value="Rev_trsase/Diguanyl_cyclase"/>
</dbReference>
<dbReference type="InterPro" id="IPR003018">
    <property type="entry name" value="GAF"/>
</dbReference>
<dbReference type="SMART" id="SM00065">
    <property type="entry name" value="GAF"/>
    <property type="match status" value="1"/>
</dbReference>
<dbReference type="PROSITE" id="PS51832">
    <property type="entry name" value="HD_GYP"/>
    <property type="match status" value="1"/>
</dbReference>
<dbReference type="SMART" id="SM00267">
    <property type="entry name" value="GGDEF"/>
    <property type="match status" value="1"/>
</dbReference>
<evidence type="ECO:0000256" key="1">
    <source>
        <dbReference type="SAM" id="Phobius"/>
    </source>
</evidence>
<dbReference type="InterPro" id="IPR037522">
    <property type="entry name" value="HD_GYP_dom"/>
</dbReference>
<feature type="transmembrane region" description="Helical" evidence="1">
    <location>
        <begin position="64"/>
        <end position="81"/>
    </location>
</feature>
<dbReference type="STRING" id="454194.PYK22_00500"/>
<feature type="domain" description="HD" evidence="3">
    <location>
        <begin position="118"/>
        <end position="240"/>
    </location>
</feature>
<dbReference type="NCBIfam" id="TIGR00277">
    <property type="entry name" value="HDIG"/>
    <property type="match status" value="1"/>
</dbReference>
<evidence type="ECO:0000259" key="3">
    <source>
        <dbReference type="PROSITE" id="PS51831"/>
    </source>
</evidence>
<dbReference type="InterPro" id="IPR000160">
    <property type="entry name" value="GGDEF_dom"/>
</dbReference>
<dbReference type="SUPFAM" id="SSF55781">
    <property type="entry name" value="GAF domain-like"/>
    <property type="match status" value="1"/>
</dbReference>
<dbReference type="FunFam" id="3.30.70.270:FF:000001">
    <property type="entry name" value="Diguanylate cyclase domain protein"/>
    <property type="match status" value="1"/>
</dbReference>
<dbReference type="PROSITE" id="PS51831">
    <property type="entry name" value="HD"/>
    <property type="match status" value="1"/>
</dbReference>